<evidence type="ECO:0000313" key="3">
    <source>
        <dbReference type="Proteomes" id="UP000323594"/>
    </source>
</evidence>
<organism evidence="2 3">
    <name type="scientific">Treponema phagedenis</name>
    <dbReference type="NCBI Taxonomy" id="162"/>
    <lineage>
        <taxon>Bacteria</taxon>
        <taxon>Pseudomonadati</taxon>
        <taxon>Spirochaetota</taxon>
        <taxon>Spirochaetia</taxon>
        <taxon>Spirochaetales</taxon>
        <taxon>Treponemataceae</taxon>
        <taxon>Treponema</taxon>
    </lineage>
</organism>
<feature type="transmembrane region" description="Helical" evidence="1">
    <location>
        <begin position="44"/>
        <end position="66"/>
    </location>
</feature>
<dbReference type="RefSeq" id="WP_024751880.1">
    <property type="nucleotide sequence ID" value="NZ_CP027018.1"/>
</dbReference>
<feature type="transmembrane region" description="Helical" evidence="1">
    <location>
        <begin position="149"/>
        <end position="172"/>
    </location>
</feature>
<keyword evidence="1" id="KW-0812">Transmembrane</keyword>
<sequence length="231" mass="26317">MKETWKGIFLHSFYNQNIIGKLIFVLLGFLFLIIAIFIQHIRPVFISLGILFLINGLLLSHDYTAVFRNNGYLIMPVSGKDIMKAEIIRSFVFLPIFIIPPVCMYLANLYFPIQNLFFLLILYSFLIPILLALKLFFISLCLSMKTKTIVFTGIILTGLFITGAIIASLPGYSQKLVSSVAQYLYESEKYKTHLLVFTAIVYLVSAVVFFISYKLGDKSFKKAQFKGTTAR</sequence>
<evidence type="ECO:0000256" key="1">
    <source>
        <dbReference type="SAM" id="Phobius"/>
    </source>
</evidence>
<proteinExistence type="predicted"/>
<feature type="transmembrane region" description="Helical" evidence="1">
    <location>
        <begin position="87"/>
        <end position="111"/>
    </location>
</feature>
<reference evidence="2 3" key="1">
    <citation type="submission" date="2019-08" db="EMBL/GenBank/DDBJ databases">
        <authorList>
            <person name="Kuhnert P."/>
        </authorList>
    </citation>
    <scope>NUCLEOTIDE SEQUENCE [LARGE SCALE GENOMIC DNA]</scope>
    <source>
        <strain evidence="2 3">B36.5</strain>
    </source>
</reference>
<name>A0AAE6IV01_TREPH</name>
<keyword evidence="1" id="KW-1133">Transmembrane helix</keyword>
<dbReference type="EMBL" id="CP042817">
    <property type="protein sequence ID" value="QEJ98365.1"/>
    <property type="molecule type" value="Genomic_DNA"/>
</dbReference>
<dbReference type="GeneID" id="57753386"/>
<protein>
    <submittedName>
        <fullName evidence="2">Uncharacterized protein</fullName>
    </submittedName>
</protein>
<keyword evidence="1" id="KW-0472">Membrane</keyword>
<feature type="transmembrane region" description="Helical" evidence="1">
    <location>
        <begin position="117"/>
        <end position="137"/>
    </location>
</feature>
<feature type="transmembrane region" description="Helical" evidence="1">
    <location>
        <begin position="192"/>
        <end position="213"/>
    </location>
</feature>
<evidence type="ECO:0000313" key="2">
    <source>
        <dbReference type="EMBL" id="QEJ98365.1"/>
    </source>
</evidence>
<accession>A0AAE6IV01</accession>
<feature type="transmembrane region" description="Helical" evidence="1">
    <location>
        <begin position="21"/>
        <end position="38"/>
    </location>
</feature>
<dbReference type="AlphaFoldDB" id="A0AAE6IV01"/>
<gene>
    <name evidence="2" type="ORF">FUT82_10395</name>
</gene>
<dbReference type="Proteomes" id="UP000323594">
    <property type="component" value="Chromosome"/>
</dbReference>